<dbReference type="PRINTS" id="PR00326">
    <property type="entry name" value="GTP1OBG"/>
</dbReference>
<evidence type="ECO:0000256" key="2">
    <source>
        <dbReference type="ARBA" id="ARBA00007945"/>
    </source>
</evidence>
<dbReference type="SUPFAM" id="SSF82051">
    <property type="entry name" value="Obg GTP-binding protein N-terminal domain"/>
    <property type="match status" value="1"/>
</dbReference>
<organism evidence="9 10">
    <name type="scientific">Electrophorus voltai</name>
    <dbReference type="NCBI Taxonomy" id="2609070"/>
    <lineage>
        <taxon>Eukaryota</taxon>
        <taxon>Metazoa</taxon>
        <taxon>Chordata</taxon>
        <taxon>Craniata</taxon>
        <taxon>Vertebrata</taxon>
        <taxon>Euteleostomi</taxon>
        <taxon>Actinopterygii</taxon>
        <taxon>Neopterygii</taxon>
        <taxon>Teleostei</taxon>
        <taxon>Ostariophysi</taxon>
        <taxon>Gymnotiformes</taxon>
        <taxon>Gymnotoidei</taxon>
        <taxon>Gymnotidae</taxon>
        <taxon>Electrophorus</taxon>
    </lineage>
</organism>
<keyword evidence="4" id="KW-0547">Nucleotide-binding</keyword>
<accession>A0AAD9E458</accession>
<dbReference type="InterPro" id="IPR007726">
    <property type="entry name" value="SS18_N"/>
</dbReference>
<dbReference type="HAMAP" id="MF_01454">
    <property type="entry name" value="GTPase_Obg"/>
    <property type="match status" value="1"/>
</dbReference>
<evidence type="ECO:0000256" key="5">
    <source>
        <dbReference type="ARBA" id="ARBA00023134"/>
    </source>
</evidence>
<comment type="caution">
    <text evidence="9">The sequence shown here is derived from an EMBL/GenBank/DDBJ whole genome shotgun (WGS) entry which is preliminary data.</text>
</comment>
<dbReference type="PANTHER" id="PTHR11702">
    <property type="entry name" value="DEVELOPMENTALLY REGULATED GTP-BINDING PROTEIN-RELATED"/>
    <property type="match status" value="1"/>
</dbReference>
<proteinExistence type="inferred from homology"/>
<dbReference type="Pfam" id="PF01926">
    <property type="entry name" value="MMR_HSR1"/>
    <property type="match status" value="1"/>
</dbReference>
<dbReference type="NCBIfam" id="NF008956">
    <property type="entry name" value="PRK12299.1"/>
    <property type="match status" value="1"/>
</dbReference>
<dbReference type="GO" id="GO:0005739">
    <property type="term" value="C:mitochondrion"/>
    <property type="evidence" value="ECO:0007669"/>
    <property type="project" value="TreeGrafter"/>
</dbReference>
<dbReference type="Gene3D" id="2.70.210.12">
    <property type="entry name" value="GTP1/OBG domain"/>
    <property type="match status" value="1"/>
</dbReference>
<gene>
    <name evidence="9" type="ORF">P4O66_022192</name>
</gene>
<evidence type="ECO:0000256" key="6">
    <source>
        <dbReference type="SAM" id="MobiDB-lite"/>
    </source>
</evidence>
<evidence type="ECO:0000259" key="7">
    <source>
        <dbReference type="PROSITE" id="PS51710"/>
    </source>
</evidence>
<dbReference type="InterPro" id="IPR006073">
    <property type="entry name" value="GTP-bd"/>
</dbReference>
<dbReference type="Pfam" id="PF05030">
    <property type="entry name" value="SSXT"/>
    <property type="match status" value="1"/>
</dbReference>
<feature type="compositionally biased region" description="Polar residues" evidence="6">
    <location>
        <begin position="109"/>
        <end position="128"/>
    </location>
</feature>
<feature type="domain" description="Obg" evidence="8">
    <location>
        <begin position="480"/>
        <end position="634"/>
    </location>
</feature>
<dbReference type="InterPro" id="IPR014100">
    <property type="entry name" value="GTP-bd_Obg/CgtA"/>
</dbReference>
<comment type="similarity">
    <text evidence="2">Belongs to the SS18 family.</text>
</comment>
<dbReference type="SUPFAM" id="SSF52540">
    <property type="entry name" value="P-loop containing nucleoside triphosphate hydrolases"/>
    <property type="match status" value="1"/>
</dbReference>
<evidence type="ECO:0000313" key="10">
    <source>
        <dbReference type="Proteomes" id="UP001239994"/>
    </source>
</evidence>
<dbReference type="PROSITE" id="PS51883">
    <property type="entry name" value="OBG"/>
    <property type="match status" value="1"/>
</dbReference>
<feature type="region of interest" description="Disordered" evidence="6">
    <location>
        <begin position="72"/>
        <end position="165"/>
    </location>
</feature>
<feature type="compositionally biased region" description="Low complexity" evidence="6">
    <location>
        <begin position="423"/>
        <end position="439"/>
    </location>
</feature>
<evidence type="ECO:0008006" key="11">
    <source>
        <dbReference type="Google" id="ProtNLM"/>
    </source>
</evidence>
<dbReference type="Gene3D" id="3.40.50.300">
    <property type="entry name" value="P-loop containing nucleotide triphosphate hydrolases"/>
    <property type="match status" value="1"/>
</dbReference>
<sequence>MLDENHHLIQCIMDYQSKGKTAECTQYQQILHRNLVYLATIADTNQNMQSLLPAVCLSSFFLSTYLKQHPPNPSMSLGPGGLGSSPVGQSLHSQTNLNDSASPGMPPTSLMQTQLSNGPGQAPTQQQCGPAPGSAPSMSLPSSGPGYNHPVPNSQGTPLQGQGGYPPAAARANLNMQPGQVPLMHQQGVGAHYASSQTGAPHYPGQQAMGMMGQGNQGNNMMPQRPIGSYRPTQQGSAQQLMGQEEFYTEQYGHAATSREPSVQQYYPDGHGEYSYQHSYGEQGCDRSFEDSSQHYYGGGNTQYSQQQQTQYQQASNQQQQFNQPQYPSQLGYGQSQGYGPAQGAPAQYSQYQQGPGQQYPSFRSTQTAPSAQTTRPYTYEQPPRPLGSPGVAVSGASDVSGDGEPKSCACLTGTRRGRSRCAGPTSSATSAGASRSNRAAMATRLALRLRRNLSLSCQACARARGRPQKHELSEKQLTRYFVDHRRVKLEAGSGGKGACTFHSEPRKEWGGPDGGNGGNGGDIVIEVNKQVKSLSLVSAVYRGQDGEAGGSKNCYGRNGSSSYISVPVGTIVKEQGRVVADLACHGQQFVAVHGGAGGKGNRFFLSNENRAPMTATPGERGEARVLHLELRTMAHAGLVGFPNAGKSSLLRAVSNARPAVAAYPFTTLNPHVGIVRYRDHEQLAVADIPGLIRGAHLNRGLGISFLCHIERCHVLLFVLDMTSSEPWEQLRDLRYELDQYEPGLSARPHAIVANKMDVAGTLDKLDTLRGRVTQRVIPVSALTGQNTEELILYLRELYDGQQQCKEKPATW</sequence>
<comment type="similarity">
    <text evidence="1">Belongs to the TRAFAC class OBG-HflX-like GTPase superfamily. OBG GTPase family.</text>
</comment>
<reference evidence="9" key="1">
    <citation type="submission" date="2023-03" db="EMBL/GenBank/DDBJ databases">
        <title>Electrophorus voltai genome.</title>
        <authorList>
            <person name="Bian C."/>
        </authorList>
    </citation>
    <scope>NUCLEOTIDE SEQUENCE</scope>
    <source>
        <strain evidence="9">CB-2022</strain>
        <tissue evidence="9">Muscle</tissue>
    </source>
</reference>
<keyword evidence="10" id="KW-1185">Reference proteome</keyword>
<evidence type="ECO:0000256" key="1">
    <source>
        <dbReference type="ARBA" id="ARBA00007699"/>
    </source>
</evidence>
<keyword evidence="3" id="KW-0690">Ribosome biogenesis</keyword>
<protein>
    <recommendedName>
        <fullName evidence="11">Mitochondrial ribosome-associated GTPase 2</fullName>
    </recommendedName>
</protein>
<feature type="compositionally biased region" description="Polar residues" evidence="6">
    <location>
        <begin position="151"/>
        <end position="160"/>
    </location>
</feature>
<feature type="compositionally biased region" description="Polar residues" evidence="6">
    <location>
        <begin position="92"/>
        <end position="101"/>
    </location>
</feature>
<feature type="compositionally biased region" description="Polar residues" evidence="6">
    <location>
        <begin position="363"/>
        <end position="377"/>
    </location>
</feature>
<feature type="compositionally biased region" description="Low complexity" evidence="6">
    <location>
        <begin position="302"/>
        <end position="362"/>
    </location>
</feature>
<dbReference type="Proteomes" id="UP001239994">
    <property type="component" value="Unassembled WGS sequence"/>
</dbReference>
<evidence type="ECO:0000256" key="3">
    <source>
        <dbReference type="ARBA" id="ARBA00022517"/>
    </source>
</evidence>
<name>A0AAD9E458_9TELE</name>
<dbReference type="InterPro" id="IPR006169">
    <property type="entry name" value="GTP1_OBG_dom"/>
</dbReference>
<dbReference type="NCBIfam" id="TIGR02729">
    <property type="entry name" value="Obg_CgtA"/>
    <property type="match status" value="1"/>
</dbReference>
<evidence type="ECO:0000256" key="4">
    <source>
        <dbReference type="ARBA" id="ARBA00022741"/>
    </source>
</evidence>
<dbReference type="PANTHER" id="PTHR11702:SF31">
    <property type="entry name" value="MITOCHONDRIAL RIBOSOME-ASSOCIATED GTPASE 2"/>
    <property type="match status" value="1"/>
</dbReference>
<dbReference type="InterPro" id="IPR027417">
    <property type="entry name" value="P-loop_NTPase"/>
</dbReference>
<dbReference type="FunFam" id="2.70.210.12:FF:000001">
    <property type="entry name" value="GTPase Obg"/>
    <property type="match status" value="1"/>
</dbReference>
<evidence type="ECO:0000259" key="8">
    <source>
        <dbReference type="PROSITE" id="PS51883"/>
    </source>
</evidence>
<dbReference type="GO" id="GO:0003924">
    <property type="term" value="F:GTPase activity"/>
    <property type="evidence" value="ECO:0007669"/>
    <property type="project" value="InterPro"/>
</dbReference>
<dbReference type="InterPro" id="IPR036726">
    <property type="entry name" value="GTP1_OBG_dom_sf"/>
</dbReference>
<keyword evidence="5" id="KW-0342">GTP-binding</keyword>
<feature type="region of interest" description="Disordered" evidence="6">
    <location>
        <begin position="252"/>
        <end position="439"/>
    </location>
</feature>
<feature type="compositionally biased region" description="Basic and acidic residues" evidence="6">
    <location>
        <begin position="284"/>
        <end position="293"/>
    </location>
</feature>
<dbReference type="PROSITE" id="PS51710">
    <property type="entry name" value="G_OBG"/>
    <property type="match status" value="1"/>
</dbReference>
<feature type="domain" description="OBG-type G" evidence="7">
    <location>
        <begin position="635"/>
        <end position="800"/>
    </location>
</feature>
<dbReference type="CDD" id="cd01898">
    <property type="entry name" value="Obg"/>
    <property type="match status" value="1"/>
</dbReference>
<dbReference type="InterPro" id="IPR031167">
    <property type="entry name" value="G_OBG"/>
</dbReference>
<dbReference type="AlphaFoldDB" id="A0AAD9E458"/>
<evidence type="ECO:0000313" key="9">
    <source>
        <dbReference type="EMBL" id="KAK1801617.1"/>
    </source>
</evidence>
<dbReference type="InterPro" id="IPR045086">
    <property type="entry name" value="OBG_GTPase"/>
</dbReference>
<dbReference type="GO" id="GO:0005525">
    <property type="term" value="F:GTP binding"/>
    <property type="evidence" value="ECO:0007669"/>
    <property type="project" value="UniProtKB-KW"/>
</dbReference>
<dbReference type="GO" id="GO:0042254">
    <property type="term" value="P:ribosome biogenesis"/>
    <property type="evidence" value="ECO:0007669"/>
    <property type="project" value="UniProtKB-UniRule"/>
</dbReference>
<dbReference type="Pfam" id="PF01018">
    <property type="entry name" value="GTP1_OBG"/>
    <property type="match status" value="1"/>
</dbReference>
<dbReference type="EMBL" id="JAROKS010000008">
    <property type="protein sequence ID" value="KAK1801617.1"/>
    <property type="molecule type" value="Genomic_DNA"/>
</dbReference>
<dbReference type="GO" id="GO:0000287">
    <property type="term" value="F:magnesium ion binding"/>
    <property type="evidence" value="ECO:0007669"/>
    <property type="project" value="InterPro"/>
</dbReference>